<evidence type="ECO:0000313" key="3">
    <source>
        <dbReference type="Proteomes" id="UP001165124"/>
    </source>
</evidence>
<dbReference type="AlphaFoldDB" id="A0A9W6UXH5"/>
<feature type="compositionally biased region" description="Pro residues" evidence="1">
    <location>
        <begin position="7"/>
        <end position="32"/>
    </location>
</feature>
<feature type="compositionally biased region" description="Pro residues" evidence="1">
    <location>
        <begin position="42"/>
        <end position="51"/>
    </location>
</feature>
<feature type="region of interest" description="Disordered" evidence="1">
    <location>
        <begin position="431"/>
        <end position="455"/>
    </location>
</feature>
<organism evidence="2 3">
    <name type="scientific">Actinomadura rubrobrunea</name>
    <dbReference type="NCBI Taxonomy" id="115335"/>
    <lineage>
        <taxon>Bacteria</taxon>
        <taxon>Bacillati</taxon>
        <taxon>Actinomycetota</taxon>
        <taxon>Actinomycetes</taxon>
        <taxon>Streptosporangiales</taxon>
        <taxon>Thermomonosporaceae</taxon>
        <taxon>Actinomadura</taxon>
    </lineage>
</organism>
<evidence type="ECO:0000313" key="2">
    <source>
        <dbReference type="EMBL" id="GLW65282.1"/>
    </source>
</evidence>
<protein>
    <submittedName>
        <fullName evidence="2">Uncharacterized protein</fullName>
    </submittedName>
</protein>
<dbReference type="Proteomes" id="UP001165124">
    <property type="component" value="Unassembled WGS sequence"/>
</dbReference>
<feature type="compositionally biased region" description="Basic and acidic residues" evidence="1">
    <location>
        <begin position="442"/>
        <end position="455"/>
    </location>
</feature>
<name>A0A9W6UXH5_9ACTN</name>
<proteinExistence type="predicted"/>
<comment type="caution">
    <text evidence="2">The sequence shown here is derived from an EMBL/GenBank/DDBJ whole genome shotgun (WGS) entry which is preliminary data.</text>
</comment>
<evidence type="ECO:0000256" key="1">
    <source>
        <dbReference type="SAM" id="MobiDB-lite"/>
    </source>
</evidence>
<feature type="region of interest" description="Disordered" evidence="1">
    <location>
        <begin position="1"/>
        <end position="58"/>
    </location>
</feature>
<feature type="region of interest" description="Disordered" evidence="1">
    <location>
        <begin position="568"/>
        <end position="591"/>
    </location>
</feature>
<sequence>MNDLPPQGRPPGDPRPPFPPPPPVPPPPPGMPGPFGAGTFPGRPPIGPPPMRNNAPRGYEPFTRKPLVYLPVMLRGRHIGYLWAGMTGTAAGFIRRNEFLTEAFEAPMVWSERLAEAHAQGLHAREAIRRWIGAPEDPRGGAVPPDAREGHADDLAQLQALANPGEPPTPGPLIQDGEYPDGTPVDRSRGWGPLHFQLPPSYSPTAAGPVRYLPVVKDGLVLGYLWSSVAGGAASFLARRDAGVDGRNAIAAWTPRLRELHGQGVPATEMLRRCRAMASDPRAGAVPADAREEEAASLADLERLAATFEQSLRISFNPDPDDPAVARRPAVPAHERAALLDYLERAPVVHDAGDPLPDPYDPRRRPVVPNTFHTDGTWVWLGGVAHCLRVHGVPPEPDLVEHVRANRFRLPEVGRDARARARAALERQGVLVGPPPAARPTASEKKTERPRRIDPRDVRRTTEDLAFQQVGSTIDNYASNTTKPVRYLVVGGKRGVLGYLWAAEGEEAAGFVYRPDAGDDGPNEGVAWVIELRAAKARGVPASRLLEEFAKARLPVAPDADHLGRIIPGSEGRAPSLDALKAMAKQPPKDG</sequence>
<gene>
    <name evidence="2" type="ORF">Arub01_35260</name>
</gene>
<dbReference type="EMBL" id="BSRZ01000008">
    <property type="protein sequence ID" value="GLW65282.1"/>
    <property type="molecule type" value="Genomic_DNA"/>
</dbReference>
<feature type="region of interest" description="Disordered" evidence="1">
    <location>
        <begin position="161"/>
        <end position="192"/>
    </location>
</feature>
<reference evidence="2" key="1">
    <citation type="submission" date="2023-02" db="EMBL/GenBank/DDBJ databases">
        <title>Actinomadura rubrobrunea NBRC 14622.</title>
        <authorList>
            <person name="Ichikawa N."/>
            <person name="Sato H."/>
            <person name="Tonouchi N."/>
        </authorList>
    </citation>
    <scope>NUCLEOTIDE SEQUENCE</scope>
    <source>
        <strain evidence="2">NBRC 14622</strain>
    </source>
</reference>
<keyword evidence="3" id="KW-1185">Reference proteome</keyword>
<accession>A0A9W6UXH5</accession>